<dbReference type="VEuPathDB" id="VectorBase:ADIR001555"/>
<dbReference type="Proteomes" id="UP000075884">
    <property type="component" value="Unassembled WGS sequence"/>
</dbReference>
<dbReference type="SMART" id="SM00343">
    <property type="entry name" value="ZnF_C2HC"/>
    <property type="match status" value="2"/>
</dbReference>
<keyword evidence="1" id="KW-0862">Zinc</keyword>
<dbReference type="GO" id="GO:0008270">
    <property type="term" value="F:zinc ion binding"/>
    <property type="evidence" value="ECO:0007669"/>
    <property type="project" value="UniProtKB-KW"/>
</dbReference>
<dbReference type="EnsemblMetazoa" id="ADIR001555-RA">
    <property type="protein sequence ID" value="ADIR001555-PA"/>
    <property type="gene ID" value="ADIR001555"/>
</dbReference>
<evidence type="ECO:0000313" key="3">
    <source>
        <dbReference type="EnsemblMetazoa" id="ADIR001555-PA"/>
    </source>
</evidence>
<dbReference type="GO" id="GO:0003676">
    <property type="term" value="F:nucleic acid binding"/>
    <property type="evidence" value="ECO:0007669"/>
    <property type="project" value="InterPro"/>
</dbReference>
<reference evidence="4" key="1">
    <citation type="submission" date="2013-03" db="EMBL/GenBank/DDBJ databases">
        <title>The Genome Sequence of Anopheles dirus WRAIR2.</title>
        <authorList>
            <consortium name="The Broad Institute Genomics Platform"/>
            <person name="Neafsey D.E."/>
            <person name="Walton C."/>
            <person name="Walker B."/>
            <person name="Young S.K."/>
            <person name="Zeng Q."/>
            <person name="Gargeya S."/>
            <person name="Fitzgerald M."/>
            <person name="Haas B."/>
            <person name="Abouelleil A."/>
            <person name="Allen A.W."/>
            <person name="Alvarado L."/>
            <person name="Arachchi H.M."/>
            <person name="Berlin A.M."/>
            <person name="Chapman S.B."/>
            <person name="Gainer-Dewar J."/>
            <person name="Goldberg J."/>
            <person name="Griggs A."/>
            <person name="Gujja S."/>
            <person name="Hansen M."/>
            <person name="Howarth C."/>
            <person name="Imamovic A."/>
            <person name="Ireland A."/>
            <person name="Larimer J."/>
            <person name="McCowan C."/>
            <person name="Murphy C."/>
            <person name="Pearson M."/>
            <person name="Poon T.W."/>
            <person name="Priest M."/>
            <person name="Roberts A."/>
            <person name="Saif S."/>
            <person name="Shea T."/>
            <person name="Sisk P."/>
            <person name="Sykes S."/>
            <person name="Wortman J."/>
            <person name="Nusbaum C."/>
            <person name="Birren B."/>
        </authorList>
    </citation>
    <scope>NUCLEOTIDE SEQUENCE [LARGE SCALE GENOMIC DNA]</scope>
    <source>
        <strain evidence="4">WRAIR2</strain>
    </source>
</reference>
<feature type="domain" description="CCHC-type" evidence="2">
    <location>
        <begin position="50"/>
        <end position="64"/>
    </location>
</feature>
<dbReference type="Gene3D" id="4.10.60.10">
    <property type="entry name" value="Zinc finger, CCHC-type"/>
    <property type="match status" value="1"/>
</dbReference>
<dbReference type="STRING" id="7168.A0A182N1P7"/>
<proteinExistence type="predicted"/>
<keyword evidence="1" id="KW-0479">Metal-binding</keyword>
<keyword evidence="4" id="KW-1185">Reference proteome</keyword>
<evidence type="ECO:0000259" key="2">
    <source>
        <dbReference type="PROSITE" id="PS50158"/>
    </source>
</evidence>
<evidence type="ECO:0000256" key="1">
    <source>
        <dbReference type="PROSITE-ProRule" id="PRU00047"/>
    </source>
</evidence>
<dbReference type="PROSITE" id="PS50158">
    <property type="entry name" value="ZF_CCHC"/>
    <property type="match status" value="1"/>
</dbReference>
<organism evidence="3 4">
    <name type="scientific">Anopheles dirus</name>
    <dbReference type="NCBI Taxonomy" id="7168"/>
    <lineage>
        <taxon>Eukaryota</taxon>
        <taxon>Metazoa</taxon>
        <taxon>Ecdysozoa</taxon>
        <taxon>Arthropoda</taxon>
        <taxon>Hexapoda</taxon>
        <taxon>Insecta</taxon>
        <taxon>Pterygota</taxon>
        <taxon>Neoptera</taxon>
        <taxon>Endopterygota</taxon>
        <taxon>Diptera</taxon>
        <taxon>Nematocera</taxon>
        <taxon>Culicoidea</taxon>
        <taxon>Culicidae</taxon>
        <taxon>Anophelinae</taxon>
        <taxon>Anopheles</taxon>
    </lineage>
</organism>
<accession>A0A182N1P7</accession>
<sequence>MWERPDATKQARIRIARTEAEALVQSPRLLVGNTSCRVEILPDLEKAKQRCFHCLERGHLAQRCSGADRTAMCVRCGSLEHRAKDCANELKCIRCGGNHRIAALGCGLRTADTQVVINAR</sequence>
<protein>
    <recommendedName>
        <fullName evidence="2">CCHC-type domain-containing protein</fullName>
    </recommendedName>
</protein>
<evidence type="ECO:0000313" key="4">
    <source>
        <dbReference type="Proteomes" id="UP000075884"/>
    </source>
</evidence>
<reference evidence="3" key="2">
    <citation type="submission" date="2020-05" db="UniProtKB">
        <authorList>
            <consortium name="EnsemblMetazoa"/>
        </authorList>
    </citation>
    <scope>IDENTIFICATION</scope>
    <source>
        <strain evidence="3">WRAIR2</strain>
    </source>
</reference>
<name>A0A182N1P7_9DIPT</name>
<dbReference type="SUPFAM" id="SSF57756">
    <property type="entry name" value="Retrovirus zinc finger-like domains"/>
    <property type="match status" value="1"/>
</dbReference>
<keyword evidence="1" id="KW-0863">Zinc-finger</keyword>
<dbReference type="InterPro" id="IPR036875">
    <property type="entry name" value="Znf_CCHC_sf"/>
</dbReference>
<dbReference type="InterPro" id="IPR001878">
    <property type="entry name" value="Znf_CCHC"/>
</dbReference>
<dbReference type="AlphaFoldDB" id="A0A182N1P7"/>